<accession>A0A9D4QN24</accession>
<dbReference type="AlphaFoldDB" id="A0A9D4QN24"/>
<reference evidence="1" key="1">
    <citation type="journal article" date="2019" name="bioRxiv">
        <title>The Genome of the Zebra Mussel, Dreissena polymorpha: A Resource for Invasive Species Research.</title>
        <authorList>
            <person name="McCartney M.A."/>
            <person name="Auch B."/>
            <person name="Kono T."/>
            <person name="Mallez S."/>
            <person name="Zhang Y."/>
            <person name="Obille A."/>
            <person name="Becker A."/>
            <person name="Abrahante J.E."/>
            <person name="Garbe J."/>
            <person name="Badalamenti J.P."/>
            <person name="Herman A."/>
            <person name="Mangelson H."/>
            <person name="Liachko I."/>
            <person name="Sullivan S."/>
            <person name="Sone E.D."/>
            <person name="Koren S."/>
            <person name="Silverstein K.A.T."/>
            <person name="Beckman K.B."/>
            <person name="Gohl D.M."/>
        </authorList>
    </citation>
    <scope>NUCLEOTIDE SEQUENCE</scope>
    <source>
        <strain evidence="1">Duluth1</strain>
        <tissue evidence="1">Whole animal</tissue>
    </source>
</reference>
<reference evidence="1" key="2">
    <citation type="submission" date="2020-11" db="EMBL/GenBank/DDBJ databases">
        <authorList>
            <person name="McCartney M.A."/>
            <person name="Auch B."/>
            <person name="Kono T."/>
            <person name="Mallez S."/>
            <person name="Becker A."/>
            <person name="Gohl D.M."/>
            <person name="Silverstein K.A.T."/>
            <person name="Koren S."/>
            <person name="Bechman K.B."/>
            <person name="Herman A."/>
            <person name="Abrahante J.E."/>
            <person name="Garbe J."/>
        </authorList>
    </citation>
    <scope>NUCLEOTIDE SEQUENCE</scope>
    <source>
        <strain evidence="1">Duluth1</strain>
        <tissue evidence="1">Whole animal</tissue>
    </source>
</reference>
<sequence length="182" mass="21384">MFHEDWTINVTSRVLTRKIVPPLGSHVFQRTGTILKLSLAIIRTNVLTQFHEDWTSNVTTRTNIMTKFHEDWNKNKTSRVLTRKTSPLPSDIIGTNLLTKFEEDWTINATSRVLTSFSFNLAYFELNQFIIRTNLLTKFHEDQTINVASRVLTRQNADDERRMMQDRQNVIPKAHHNHEHIK</sequence>
<evidence type="ECO:0000313" key="1">
    <source>
        <dbReference type="EMBL" id="KAH3836130.1"/>
    </source>
</evidence>
<protein>
    <submittedName>
        <fullName evidence="1">Uncharacterized protein</fullName>
    </submittedName>
</protein>
<dbReference type="Proteomes" id="UP000828390">
    <property type="component" value="Unassembled WGS sequence"/>
</dbReference>
<name>A0A9D4QN24_DREPO</name>
<organism evidence="1 2">
    <name type="scientific">Dreissena polymorpha</name>
    <name type="common">Zebra mussel</name>
    <name type="synonym">Mytilus polymorpha</name>
    <dbReference type="NCBI Taxonomy" id="45954"/>
    <lineage>
        <taxon>Eukaryota</taxon>
        <taxon>Metazoa</taxon>
        <taxon>Spiralia</taxon>
        <taxon>Lophotrochozoa</taxon>
        <taxon>Mollusca</taxon>
        <taxon>Bivalvia</taxon>
        <taxon>Autobranchia</taxon>
        <taxon>Heteroconchia</taxon>
        <taxon>Euheterodonta</taxon>
        <taxon>Imparidentia</taxon>
        <taxon>Neoheterodontei</taxon>
        <taxon>Myida</taxon>
        <taxon>Dreissenoidea</taxon>
        <taxon>Dreissenidae</taxon>
        <taxon>Dreissena</taxon>
    </lineage>
</organism>
<comment type="caution">
    <text evidence="1">The sequence shown here is derived from an EMBL/GenBank/DDBJ whole genome shotgun (WGS) entry which is preliminary data.</text>
</comment>
<dbReference type="EMBL" id="JAIWYP010000004">
    <property type="protein sequence ID" value="KAH3836130.1"/>
    <property type="molecule type" value="Genomic_DNA"/>
</dbReference>
<keyword evidence="2" id="KW-1185">Reference proteome</keyword>
<proteinExistence type="predicted"/>
<evidence type="ECO:0000313" key="2">
    <source>
        <dbReference type="Proteomes" id="UP000828390"/>
    </source>
</evidence>
<gene>
    <name evidence="1" type="ORF">DPMN_109500</name>
</gene>